<dbReference type="GO" id="GO:0003887">
    <property type="term" value="F:DNA-directed DNA polymerase activity"/>
    <property type="evidence" value="ECO:0007669"/>
    <property type="project" value="InterPro"/>
</dbReference>
<evidence type="ECO:0000313" key="4">
    <source>
        <dbReference type="Proteomes" id="UP000059847"/>
    </source>
</evidence>
<evidence type="ECO:0000313" key="3">
    <source>
        <dbReference type="EMBL" id="ALF60915.1"/>
    </source>
</evidence>
<name>A0A0M4T4F7_9GAMM</name>
<geneLocation type="plasmid" evidence="3 4">
    <name>2</name>
</geneLocation>
<organism evidence="3 4">
    <name type="scientific">Psychrobacter urativorans</name>
    <dbReference type="NCBI Taxonomy" id="45610"/>
    <lineage>
        <taxon>Bacteria</taxon>
        <taxon>Pseudomonadati</taxon>
        <taxon>Pseudomonadota</taxon>
        <taxon>Gammaproteobacteria</taxon>
        <taxon>Moraxellales</taxon>
        <taxon>Moraxellaceae</taxon>
        <taxon>Psychrobacter</taxon>
    </lineage>
</organism>
<keyword evidence="3" id="KW-0614">Plasmid</keyword>
<dbReference type="AlphaFoldDB" id="A0A0M4T4F7"/>
<evidence type="ECO:0000256" key="1">
    <source>
        <dbReference type="ARBA" id="ARBA00038283"/>
    </source>
</evidence>
<comment type="similarity">
    <text evidence="1">Belongs to the initiator RepB protein family.</text>
</comment>
<dbReference type="Pfam" id="PF21205">
    <property type="entry name" value="Rep3_C"/>
    <property type="match status" value="1"/>
</dbReference>
<dbReference type="InterPro" id="IPR000525">
    <property type="entry name" value="Initiator_Rep_WH1"/>
</dbReference>
<sequence>MNDKSLVVKENSLIQASYTLSLVEQRLLLLAIIVIREHTHKNELDYIAFDKPIEIYADAYIKQFGVHRQTAYKNLKEASKTLFARQFSYQEKRQKGMANVTSRWVSDVAYIDSEALVELTFSRAIIPLITELESSLTSYEIGQVSNLTSGYALRLYELLIAWKSKGVTPKWQLEEFRRKMGVEEGKYLRMGQFKEKVLDFAVEQINEYTDITVKYQQYKNGRKVDAFKFTIKIDSIEKTVKPNRDPNTIDWINNKTDNEVNALNPKQLARAVNSKKFMSDYAHLVMPQNPANSSSSAWITHMATWLKKDPSKFTKRPMKEYLDDEQADRF</sequence>
<proteinExistence type="inferred from homology"/>
<dbReference type="Gene3D" id="1.10.10.10">
    <property type="entry name" value="Winged helix-like DNA-binding domain superfamily/Winged helix DNA-binding domain"/>
    <property type="match status" value="2"/>
</dbReference>
<protein>
    <recommendedName>
        <fullName evidence="2">Initiator Rep protein WH1 domain-containing protein</fullName>
    </recommendedName>
</protein>
<dbReference type="Pfam" id="PF01051">
    <property type="entry name" value="Rep3_N"/>
    <property type="match status" value="1"/>
</dbReference>
<dbReference type="EMBL" id="CP012708">
    <property type="protein sequence ID" value="ALF60915.1"/>
    <property type="molecule type" value="Genomic_DNA"/>
</dbReference>
<dbReference type="RefSeq" id="WP_062536825.1">
    <property type="nucleotide sequence ID" value="NZ_CP012708.1"/>
</dbReference>
<dbReference type="InterPro" id="IPR036388">
    <property type="entry name" value="WH-like_DNA-bd_sf"/>
</dbReference>
<gene>
    <name evidence="3" type="ORF">AOC03_12045</name>
</gene>
<dbReference type="InterPro" id="IPR036390">
    <property type="entry name" value="WH_DNA-bd_sf"/>
</dbReference>
<evidence type="ECO:0000259" key="2">
    <source>
        <dbReference type="Pfam" id="PF01051"/>
    </source>
</evidence>
<dbReference type="KEGG" id="pur:AOC03_12045"/>
<reference evidence="3 4" key="1">
    <citation type="submission" date="2015-09" db="EMBL/GenBank/DDBJ databases">
        <title>Complete genome of Psychrobacter urativorans R10.10B.</title>
        <authorList>
            <person name="See-Too W.S."/>
            <person name="Chan K.G."/>
        </authorList>
    </citation>
    <scope>NUCLEOTIDE SEQUENCE [LARGE SCALE GENOMIC DNA]</scope>
    <source>
        <strain evidence="3 4">R10.10B</strain>
        <plasmid evidence="3 4">2</plasmid>
    </source>
</reference>
<feature type="domain" description="Initiator Rep protein WH1" evidence="2">
    <location>
        <begin position="7"/>
        <end position="159"/>
    </location>
</feature>
<dbReference type="NCBIfam" id="NF038290">
    <property type="entry name" value="repM_Acin"/>
    <property type="match status" value="1"/>
</dbReference>
<dbReference type="Proteomes" id="UP000059847">
    <property type="component" value="Plasmid 2"/>
</dbReference>
<dbReference type="SUPFAM" id="SSF46785">
    <property type="entry name" value="Winged helix' DNA-binding domain"/>
    <property type="match status" value="2"/>
</dbReference>
<accession>A0A0M4T4F7</accession>
<keyword evidence="4" id="KW-1185">Reference proteome</keyword>
<dbReference type="GO" id="GO:0006270">
    <property type="term" value="P:DNA replication initiation"/>
    <property type="evidence" value="ECO:0007669"/>
    <property type="project" value="InterPro"/>
</dbReference>